<dbReference type="InterPro" id="IPR014990">
    <property type="entry name" value="DUF1838"/>
</dbReference>
<accession>A0A1Z4N107</accession>
<dbReference type="RefSeq" id="WP_096577482.1">
    <property type="nucleotide sequence ID" value="NZ_CAWNJS010000001.1"/>
</dbReference>
<keyword evidence="2" id="KW-1185">Reference proteome</keyword>
<dbReference type="Proteomes" id="UP000218785">
    <property type="component" value="Chromosome"/>
</dbReference>
<dbReference type="AlphaFoldDB" id="A0A1Z4N107"/>
<dbReference type="Pfam" id="PF08894">
    <property type="entry name" value="DUF1838"/>
    <property type="match status" value="1"/>
</dbReference>
<reference evidence="1 2" key="1">
    <citation type="submission" date="2017-06" db="EMBL/GenBank/DDBJ databases">
        <title>Genome sequencing of cyanobaciteial culture collection at National Institute for Environmental Studies (NIES).</title>
        <authorList>
            <person name="Hirose Y."/>
            <person name="Shimura Y."/>
            <person name="Fujisawa T."/>
            <person name="Nakamura Y."/>
            <person name="Kawachi M."/>
        </authorList>
    </citation>
    <scope>NUCLEOTIDE SEQUENCE [LARGE SCALE GENOMIC DNA]</scope>
    <source>
        <strain evidence="1 2">NIES-37</strain>
    </source>
</reference>
<dbReference type="KEGG" id="ttq:NIES37_33770"/>
<gene>
    <name evidence="1" type="ORF">NIES37_33770</name>
</gene>
<organism evidence="1 2">
    <name type="scientific">Tolypothrix tenuis PCC 7101</name>
    <dbReference type="NCBI Taxonomy" id="231146"/>
    <lineage>
        <taxon>Bacteria</taxon>
        <taxon>Bacillati</taxon>
        <taxon>Cyanobacteriota</taxon>
        <taxon>Cyanophyceae</taxon>
        <taxon>Nostocales</taxon>
        <taxon>Tolypothrichaceae</taxon>
        <taxon>Tolypothrix</taxon>
    </lineage>
</organism>
<proteinExistence type="predicted"/>
<sequence>MNNSEDYTVNNLDFYRNNHGQQLYYRWEGEVFWQETSKHQREKLFSIIGMNATKVFIRPDPEFGQVGYRINRELGLFCDPHTQEILHTWQPDSTRPAVAIVHIANRIVQGAVRPKTTVIPQGQDYVTSVVEIPLTYPHPLAADPQYRDYCPGETFNGTEYFTSHIARPGVKNLPPATWARDCPWLPWMKLGYAHPARLRFETTTTRVESFEQLHPNLIKLIRAQVPIYEFTPDQSNEANMTSTLYFKQHFDAYLKGERFPIPEWV</sequence>
<evidence type="ECO:0000313" key="2">
    <source>
        <dbReference type="Proteomes" id="UP000218785"/>
    </source>
</evidence>
<evidence type="ECO:0008006" key="3">
    <source>
        <dbReference type="Google" id="ProtNLM"/>
    </source>
</evidence>
<protein>
    <recommendedName>
        <fullName evidence="3">DUF1838 domain-containing protein</fullName>
    </recommendedName>
</protein>
<name>A0A1Z4N107_9CYAN</name>
<evidence type="ECO:0000313" key="1">
    <source>
        <dbReference type="EMBL" id="BAY99395.1"/>
    </source>
</evidence>
<dbReference type="EMBL" id="AP018248">
    <property type="protein sequence ID" value="BAY99395.1"/>
    <property type="molecule type" value="Genomic_DNA"/>
</dbReference>